<dbReference type="RefSeq" id="WP_377503031.1">
    <property type="nucleotide sequence ID" value="NZ_JBHULU010000003.1"/>
</dbReference>
<evidence type="ECO:0008006" key="4">
    <source>
        <dbReference type="Google" id="ProtNLM"/>
    </source>
</evidence>
<protein>
    <recommendedName>
        <fullName evidence="4">Small multi-drug export protein</fullName>
    </recommendedName>
</protein>
<keyword evidence="1" id="KW-1133">Transmembrane helix</keyword>
<proteinExistence type="predicted"/>
<gene>
    <name evidence="2" type="ORF">ACFSRY_02270</name>
</gene>
<feature type="transmembrane region" description="Helical" evidence="1">
    <location>
        <begin position="119"/>
        <end position="139"/>
    </location>
</feature>
<feature type="transmembrane region" description="Helical" evidence="1">
    <location>
        <begin position="7"/>
        <end position="30"/>
    </location>
</feature>
<keyword evidence="3" id="KW-1185">Reference proteome</keyword>
<dbReference type="EMBL" id="JBHULU010000003">
    <property type="protein sequence ID" value="MFD2512680.1"/>
    <property type="molecule type" value="Genomic_DNA"/>
</dbReference>
<name>A0ABW5II67_9BACT</name>
<feature type="transmembrane region" description="Helical" evidence="1">
    <location>
        <begin position="36"/>
        <end position="58"/>
    </location>
</feature>
<evidence type="ECO:0000256" key="1">
    <source>
        <dbReference type="SAM" id="Phobius"/>
    </source>
</evidence>
<sequence length="149" mass="16711">MGEILKYLSVYLVSMVKFFGGPVTGVTLGLSYTETVLLTIAGMMTSVVIFSIIGRAFSKWMSARRRAKKQPVFNKKNRRVVQVWRMFGIIGVAFLTPVIFTPIFGTVVAALFGASQKRIILHMLWSAVFWSALLNLLVFEFGDLALHIF</sequence>
<evidence type="ECO:0000313" key="2">
    <source>
        <dbReference type="EMBL" id="MFD2512680.1"/>
    </source>
</evidence>
<keyword evidence="1" id="KW-0472">Membrane</keyword>
<feature type="transmembrane region" description="Helical" evidence="1">
    <location>
        <begin position="86"/>
        <end position="113"/>
    </location>
</feature>
<organism evidence="2 3">
    <name type="scientific">Pontibacter locisalis</name>
    <dbReference type="NCBI Taxonomy" id="1719035"/>
    <lineage>
        <taxon>Bacteria</taxon>
        <taxon>Pseudomonadati</taxon>
        <taxon>Bacteroidota</taxon>
        <taxon>Cytophagia</taxon>
        <taxon>Cytophagales</taxon>
        <taxon>Hymenobacteraceae</taxon>
        <taxon>Pontibacter</taxon>
    </lineage>
</organism>
<reference evidence="3" key="1">
    <citation type="journal article" date="2019" name="Int. J. Syst. Evol. Microbiol.">
        <title>The Global Catalogue of Microorganisms (GCM) 10K type strain sequencing project: providing services to taxonomists for standard genome sequencing and annotation.</title>
        <authorList>
            <consortium name="The Broad Institute Genomics Platform"/>
            <consortium name="The Broad Institute Genome Sequencing Center for Infectious Disease"/>
            <person name="Wu L."/>
            <person name="Ma J."/>
        </authorList>
    </citation>
    <scope>NUCLEOTIDE SEQUENCE [LARGE SCALE GENOMIC DNA]</scope>
    <source>
        <strain evidence="3">KCTC 42498</strain>
    </source>
</reference>
<keyword evidence="1" id="KW-0812">Transmembrane</keyword>
<accession>A0ABW5II67</accession>
<evidence type="ECO:0000313" key="3">
    <source>
        <dbReference type="Proteomes" id="UP001597544"/>
    </source>
</evidence>
<comment type="caution">
    <text evidence="2">The sequence shown here is derived from an EMBL/GenBank/DDBJ whole genome shotgun (WGS) entry which is preliminary data.</text>
</comment>
<dbReference type="Proteomes" id="UP001597544">
    <property type="component" value="Unassembled WGS sequence"/>
</dbReference>